<comment type="subcellular location">
    <subcellularLocation>
        <location evidence="1">Nucleus</location>
    </subcellularLocation>
</comment>
<name>A0A978UWV7_ZIZJJ</name>
<evidence type="ECO:0000259" key="8">
    <source>
        <dbReference type="PROSITE" id="PS51667"/>
    </source>
</evidence>
<dbReference type="InterPro" id="IPR014977">
    <property type="entry name" value="WRC_dom"/>
</dbReference>
<evidence type="ECO:0000259" key="7">
    <source>
        <dbReference type="PROSITE" id="PS51184"/>
    </source>
</evidence>
<evidence type="ECO:0000256" key="6">
    <source>
        <dbReference type="SAM" id="MobiDB-lite"/>
    </source>
</evidence>
<dbReference type="SUPFAM" id="SSF51197">
    <property type="entry name" value="Clavaminate synthase-like"/>
    <property type="match status" value="1"/>
</dbReference>
<proteinExistence type="inferred from homology"/>
<evidence type="ECO:0008006" key="11">
    <source>
        <dbReference type="Google" id="ProtNLM"/>
    </source>
</evidence>
<evidence type="ECO:0000313" key="10">
    <source>
        <dbReference type="Proteomes" id="UP000813462"/>
    </source>
</evidence>
<comment type="similarity">
    <text evidence="2">Belongs to the JARID1 histone demethylase family.</text>
</comment>
<evidence type="ECO:0000313" key="9">
    <source>
        <dbReference type="EMBL" id="KAH7519473.1"/>
    </source>
</evidence>
<dbReference type="InterPro" id="IPR003347">
    <property type="entry name" value="JmjC_dom"/>
</dbReference>
<dbReference type="GO" id="GO:0006357">
    <property type="term" value="P:regulation of transcription by RNA polymerase II"/>
    <property type="evidence" value="ECO:0007669"/>
    <property type="project" value="TreeGrafter"/>
</dbReference>
<feature type="compositionally biased region" description="Basic and acidic residues" evidence="6">
    <location>
        <begin position="46"/>
        <end position="71"/>
    </location>
</feature>
<comment type="caution">
    <text evidence="9">The sequence shown here is derived from an EMBL/GenBank/DDBJ whole genome shotgun (WGS) entry which is preliminary data.</text>
</comment>
<dbReference type="PROSITE" id="PS51184">
    <property type="entry name" value="JMJC"/>
    <property type="match status" value="1"/>
</dbReference>
<feature type="region of interest" description="Disordered" evidence="6">
    <location>
        <begin position="675"/>
        <end position="696"/>
    </location>
</feature>
<keyword evidence="4" id="KW-0539">Nucleus</keyword>
<accession>A0A978UWV7</accession>
<dbReference type="PANTHER" id="PTHR12549:SF33">
    <property type="entry name" value="LYSINE-SPECIFIC DEMETHYLASE JMJ27"/>
    <property type="match status" value="1"/>
</dbReference>
<evidence type="ECO:0000256" key="3">
    <source>
        <dbReference type="ARBA" id="ARBA00022723"/>
    </source>
</evidence>
<feature type="domain" description="JmjC" evidence="7">
    <location>
        <begin position="583"/>
        <end position="834"/>
    </location>
</feature>
<protein>
    <recommendedName>
        <fullName evidence="11">Lysine-specific demethylase JMJ25</fullName>
    </recommendedName>
</protein>
<organism evidence="9 10">
    <name type="scientific">Ziziphus jujuba var. spinosa</name>
    <dbReference type="NCBI Taxonomy" id="714518"/>
    <lineage>
        <taxon>Eukaryota</taxon>
        <taxon>Viridiplantae</taxon>
        <taxon>Streptophyta</taxon>
        <taxon>Embryophyta</taxon>
        <taxon>Tracheophyta</taxon>
        <taxon>Spermatophyta</taxon>
        <taxon>Magnoliopsida</taxon>
        <taxon>eudicotyledons</taxon>
        <taxon>Gunneridae</taxon>
        <taxon>Pentapetalae</taxon>
        <taxon>rosids</taxon>
        <taxon>fabids</taxon>
        <taxon>Rosales</taxon>
        <taxon>Rhamnaceae</taxon>
        <taxon>Paliureae</taxon>
        <taxon>Ziziphus</taxon>
    </lineage>
</organism>
<dbReference type="Proteomes" id="UP000813462">
    <property type="component" value="Unassembled WGS sequence"/>
</dbReference>
<feature type="compositionally biased region" description="Basic residues" evidence="6">
    <location>
        <begin position="72"/>
        <end position="81"/>
    </location>
</feature>
<dbReference type="GO" id="GO:0000785">
    <property type="term" value="C:chromatin"/>
    <property type="evidence" value="ECO:0007669"/>
    <property type="project" value="TreeGrafter"/>
</dbReference>
<keyword evidence="3" id="KW-0479">Metal-binding</keyword>
<dbReference type="Gene3D" id="2.60.120.650">
    <property type="entry name" value="Cupin"/>
    <property type="match status" value="1"/>
</dbReference>
<dbReference type="GO" id="GO:0032454">
    <property type="term" value="F:histone H3K9 demethylase activity"/>
    <property type="evidence" value="ECO:0007669"/>
    <property type="project" value="InterPro"/>
</dbReference>
<dbReference type="EMBL" id="JAEACU010000008">
    <property type="protein sequence ID" value="KAH7519473.1"/>
    <property type="molecule type" value="Genomic_DNA"/>
</dbReference>
<dbReference type="Pfam" id="PF08879">
    <property type="entry name" value="WRC"/>
    <property type="match status" value="1"/>
</dbReference>
<dbReference type="InterPro" id="IPR045109">
    <property type="entry name" value="LSDs-like"/>
</dbReference>
<gene>
    <name evidence="9" type="ORF">FEM48_Zijuj08G0040100</name>
</gene>
<feature type="compositionally biased region" description="Basic and acidic residues" evidence="6">
    <location>
        <begin position="675"/>
        <end position="689"/>
    </location>
</feature>
<reference evidence="9" key="1">
    <citation type="journal article" date="2021" name="Front. Plant Sci.">
        <title>Chromosome-Scale Genome Assembly for Chinese Sour Jujube and Insights Into Its Genome Evolution and Domestication Signature.</title>
        <authorList>
            <person name="Shen L.-Y."/>
            <person name="Luo H."/>
            <person name="Wang X.-L."/>
            <person name="Wang X.-M."/>
            <person name="Qiu X.-J."/>
            <person name="Liu H."/>
            <person name="Zhou S.-S."/>
            <person name="Jia K.-H."/>
            <person name="Nie S."/>
            <person name="Bao Y.-T."/>
            <person name="Zhang R.-G."/>
            <person name="Yun Q.-Z."/>
            <person name="Chai Y.-H."/>
            <person name="Lu J.-Y."/>
            <person name="Li Y."/>
            <person name="Zhao S.-W."/>
            <person name="Mao J.-F."/>
            <person name="Jia S.-G."/>
            <person name="Mao Y.-M."/>
        </authorList>
    </citation>
    <scope>NUCLEOTIDE SEQUENCE</scope>
    <source>
        <strain evidence="9">AT0</strain>
        <tissue evidence="9">Leaf</tissue>
    </source>
</reference>
<evidence type="ECO:0000256" key="2">
    <source>
        <dbReference type="ARBA" id="ARBA00006801"/>
    </source>
</evidence>
<feature type="domain" description="WRC" evidence="8">
    <location>
        <begin position="3"/>
        <end position="47"/>
    </location>
</feature>
<dbReference type="SMART" id="SM00558">
    <property type="entry name" value="JmjC"/>
    <property type="match status" value="1"/>
</dbReference>
<evidence type="ECO:0000256" key="5">
    <source>
        <dbReference type="PROSITE-ProRule" id="PRU01002"/>
    </source>
</evidence>
<dbReference type="Pfam" id="PF02373">
    <property type="entry name" value="JmjC"/>
    <property type="match status" value="1"/>
</dbReference>
<dbReference type="PANTHER" id="PTHR12549">
    <property type="entry name" value="JMJC DOMAIN-CONTAINING HISTONE DEMETHYLATION PROTEIN"/>
    <property type="match status" value="1"/>
</dbReference>
<evidence type="ECO:0000256" key="1">
    <source>
        <dbReference type="ARBA" id="ARBA00004123"/>
    </source>
</evidence>
<dbReference type="GO" id="GO:0031490">
    <property type="term" value="F:chromatin DNA binding"/>
    <property type="evidence" value="ECO:0007669"/>
    <property type="project" value="TreeGrafter"/>
</dbReference>
<comment type="caution">
    <text evidence="5">Lacks conserved residue(s) required for the propagation of feature annotation.</text>
</comment>
<sequence length="873" mass="99827">MTSPEDLRCRRNAGAKWRCSQTAIIGKLYCEKHFAQLESRRRKRIPKEGKGCSHSGDTEKLTGGRQGDDSRSKKKKKKRSKRESDGADEVSESELDRVLVSEKREGGVLRLYNTRLVVINEKPSKNERVSLMCHQCQRNDKSGVVHCTKCGRKRYCYEFCIAFDIGNRYPGKTREEFQVGCPFCCGNCNCKACLREVLVVKPYTTNMDNNVKLQRLQYLLYKALPVLRHICRQQSSELEIEAKIQGVGVQLTAKDITRVNMDKEERLYCDNCNTSIVDFFRSCPIPSCSYDLCLTCCQELRGGRQAGDVEAETSCRQLVQRERGQLADSEDNANAQSQRHGWSSQVAQAAVESFPAWRAYPDGSIPCPQKTCGSCGTLTLQLQRIFKANWVNKLLKNAEDLAIRYKSQDIDSSQRCSLCEASGSKDNNNVLSEVRQAAFRENDEDNFLYCPSAVSMKDDDIEHFQRHWMRGEPVIVKCVLDKTSGLSWEPMVMWRAFRETGANVKFKEETKSVKAIDCLDWCEVEINIHQFFKGYLEGRMHQDGWPEMLKLKDWPSSTLFEERLPRHGAEFIAALPYSDYTNPKLGLLNLTTRLPDDLLKPDLGPKTYIAYGFSEELGRGDSVTKLHCDMSDAVNVLMHTTRVKISSWQTEIIEKLQNEYAAEDLHELYGGINEDKGRVNRESPKRTSKLETSGSAFSEKNEIHGLDPRKSVIDPSKDAADGGAVWDIFRRQDVPKLVEYLEKHREEFRHINKLPVVHPIHDQTLFLNERHKKQLKEEFNVEPWTFEQYLGEAVFIPTGCPHQVRNRQSCIKVALDFVSPENVEECVRLTEEFRLLPKNHRAKEDKLEVKKITLYAVSSAVTEAKKLIDGCSD</sequence>
<dbReference type="PROSITE" id="PS51667">
    <property type="entry name" value="WRC"/>
    <property type="match status" value="1"/>
</dbReference>
<dbReference type="AlphaFoldDB" id="A0A978UWV7"/>
<dbReference type="GO" id="GO:0046872">
    <property type="term" value="F:metal ion binding"/>
    <property type="evidence" value="ECO:0007669"/>
    <property type="project" value="UniProtKB-KW"/>
</dbReference>
<dbReference type="GO" id="GO:0003712">
    <property type="term" value="F:transcription coregulator activity"/>
    <property type="evidence" value="ECO:0007669"/>
    <property type="project" value="TreeGrafter"/>
</dbReference>
<feature type="region of interest" description="Disordered" evidence="6">
    <location>
        <begin position="40"/>
        <end position="89"/>
    </location>
</feature>
<evidence type="ECO:0000256" key="4">
    <source>
        <dbReference type="ARBA" id="ARBA00023242"/>
    </source>
</evidence>
<dbReference type="GO" id="GO:0000118">
    <property type="term" value="C:histone deacetylase complex"/>
    <property type="evidence" value="ECO:0007669"/>
    <property type="project" value="TreeGrafter"/>
</dbReference>